<sequence length="111" mass="12916">MKDAMRLKKNTEFKKVYAKGSSLANRYLVLFMMKNGKNYNKIGFSASKKVGKSVVRNRVRRLMKESFRTVAEKLEQGYDLVFIARVNSKDASYIEIEKAMVHLFKKSKLLK</sequence>
<evidence type="ECO:0000256" key="7">
    <source>
        <dbReference type="NCBIfam" id="TIGR00188"/>
    </source>
</evidence>
<dbReference type="InterPro" id="IPR000100">
    <property type="entry name" value="RNase_P"/>
</dbReference>
<keyword evidence="1 6" id="KW-0819">tRNA processing</keyword>
<dbReference type="OrthoDB" id="9810867at2"/>
<keyword evidence="9" id="KW-1185">Reference proteome</keyword>
<dbReference type="STRING" id="1424294.Gferi_13270"/>
<evidence type="ECO:0000256" key="2">
    <source>
        <dbReference type="ARBA" id="ARBA00022722"/>
    </source>
</evidence>
<evidence type="ECO:0000256" key="1">
    <source>
        <dbReference type="ARBA" id="ARBA00022694"/>
    </source>
</evidence>
<keyword evidence="5 6" id="KW-0694">RNA-binding</keyword>
<dbReference type="RefSeq" id="WP_069977220.1">
    <property type="nucleotide sequence ID" value="NZ_CP017269.1"/>
</dbReference>
<gene>
    <name evidence="6" type="primary">rnpA</name>
    <name evidence="8" type="ORF">Gferi_13270</name>
</gene>
<keyword evidence="3 6" id="KW-0255">Endonuclease</keyword>
<evidence type="ECO:0000256" key="4">
    <source>
        <dbReference type="ARBA" id="ARBA00022801"/>
    </source>
</evidence>
<dbReference type="EC" id="3.1.26.5" evidence="6 7"/>
<evidence type="ECO:0000256" key="6">
    <source>
        <dbReference type="HAMAP-Rule" id="MF_00227"/>
    </source>
</evidence>
<dbReference type="PANTHER" id="PTHR33992:SF1">
    <property type="entry name" value="RIBONUCLEASE P PROTEIN COMPONENT"/>
    <property type="match status" value="1"/>
</dbReference>
<dbReference type="EMBL" id="CP017269">
    <property type="protein sequence ID" value="AOT70463.1"/>
    <property type="molecule type" value="Genomic_DNA"/>
</dbReference>
<comment type="subunit">
    <text evidence="6">Consists of a catalytic RNA component (M1 or rnpB) and a protein subunit.</text>
</comment>
<dbReference type="PANTHER" id="PTHR33992">
    <property type="entry name" value="RIBONUCLEASE P PROTEIN COMPONENT"/>
    <property type="match status" value="1"/>
</dbReference>
<evidence type="ECO:0000313" key="8">
    <source>
        <dbReference type="EMBL" id="AOT70463.1"/>
    </source>
</evidence>
<dbReference type="Gene3D" id="3.30.230.10">
    <property type="match status" value="1"/>
</dbReference>
<dbReference type="AlphaFoldDB" id="A0A1D8GHR0"/>
<comment type="similarity">
    <text evidence="6">Belongs to the RnpA family.</text>
</comment>
<dbReference type="HAMAP" id="MF_00227">
    <property type="entry name" value="RNase_P"/>
    <property type="match status" value="1"/>
</dbReference>
<dbReference type="GO" id="GO:0001682">
    <property type="term" value="P:tRNA 5'-leader removal"/>
    <property type="evidence" value="ECO:0007669"/>
    <property type="project" value="UniProtKB-UniRule"/>
</dbReference>
<dbReference type="Proteomes" id="UP000095743">
    <property type="component" value="Chromosome"/>
</dbReference>
<dbReference type="GO" id="GO:0000049">
    <property type="term" value="F:tRNA binding"/>
    <property type="evidence" value="ECO:0007669"/>
    <property type="project" value="UniProtKB-UniRule"/>
</dbReference>
<dbReference type="GO" id="GO:0030677">
    <property type="term" value="C:ribonuclease P complex"/>
    <property type="evidence" value="ECO:0007669"/>
    <property type="project" value="TreeGrafter"/>
</dbReference>
<accession>A0A1D8GHR0</accession>
<organism evidence="8 9">
    <name type="scientific">Geosporobacter ferrireducens</name>
    <dbReference type="NCBI Taxonomy" id="1424294"/>
    <lineage>
        <taxon>Bacteria</taxon>
        <taxon>Bacillati</taxon>
        <taxon>Bacillota</taxon>
        <taxon>Clostridia</taxon>
        <taxon>Peptostreptococcales</taxon>
        <taxon>Thermotaleaceae</taxon>
        <taxon>Geosporobacter</taxon>
    </lineage>
</organism>
<reference evidence="8 9" key="1">
    <citation type="submission" date="2016-09" db="EMBL/GenBank/DDBJ databases">
        <title>Genomic analysis reveals versatility of anaerobic energy metabolism of Geosporobacter ferrireducens IRF9 of phylum Firmicutes.</title>
        <authorList>
            <person name="Kim S.-J."/>
        </authorList>
    </citation>
    <scope>NUCLEOTIDE SEQUENCE [LARGE SCALE GENOMIC DNA]</scope>
    <source>
        <strain evidence="8 9">IRF9</strain>
    </source>
</reference>
<keyword evidence="2 6" id="KW-0540">Nuclease</keyword>
<dbReference type="InterPro" id="IPR020568">
    <property type="entry name" value="Ribosomal_Su5_D2-typ_SF"/>
</dbReference>
<evidence type="ECO:0000256" key="3">
    <source>
        <dbReference type="ARBA" id="ARBA00022759"/>
    </source>
</evidence>
<dbReference type="Pfam" id="PF00825">
    <property type="entry name" value="Ribonuclease_P"/>
    <property type="match status" value="1"/>
</dbReference>
<dbReference type="GO" id="GO:0004526">
    <property type="term" value="F:ribonuclease P activity"/>
    <property type="evidence" value="ECO:0007669"/>
    <property type="project" value="UniProtKB-UniRule"/>
</dbReference>
<dbReference type="NCBIfam" id="TIGR00188">
    <property type="entry name" value="rnpA"/>
    <property type="match status" value="1"/>
</dbReference>
<dbReference type="InterPro" id="IPR014721">
    <property type="entry name" value="Ribsml_uS5_D2-typ_fold_subgr"/>
</dbReference>
<keyword evidence="4 6" id="KW-0378">Hydrolase</keyword>
<comment type="catalytic activity">
    <reaction evidence="6">
        <text>Endonucleolytic cleavage of RNA, removing 5'-extranucleotides from tRNA precursor.</text>
        <dbReference type="EC" id="3.1.26.5"/>
    </reaction>
</comment>
<dbReference type="SUPFAM" id="SSF54211">
    <property type="entry name" value="Ribosomal protein S5 domain 2-like"/>
    <property type="match status" value="1"/>
</dbReference>
<proteinExistence type="inferred from homology"/>
<evidence type="ECO:0000313" key="9">
    <source>
        <dbReference type="Proteomes" id="UP000095743"/>
    </source>
</evidence>
<name>A0A1D8GHR0_9FIRM</name>
<evidence type="ECO:0000256" key="5">
    <source>
        <dbReference type="ARBA" id="ARBA00022884"/>
    </source>
</evidence>
<dbReference type="KEGG" id="gfe:Gferi_13270"/>
<comment type="function">
    <text evidence="6">RNaseP catalyzes the removal of the 5'-leader sequence from pre-tRNA to produce the mature 5'-terminus. It can also cleave other RNA substrates such as 4.5S RNA. The protein component plays an auxiliary but essential role in vivo by binding to the 5'-leader sequence and broadening the substrate specificity of the ribozyme.</text>
</comment>
<protein>
    <recommendedName>
        <fullName evidence="6 7">Ribonuclease P protein component</fullName>
        <shortName evidence="6">RNase P protein</shortName>
        <shortName evidence="6">RNaseP protein</shortName>
        <ecNumber evidence="6 7">3.1.26.5</ecNumber>
    </recommendedName>
    <alternativeName>
        <fullName evidence="6">Protein C5</fullName>
    </alternativeName>
</protein>
<dbReference type="GO" id="GO:0042781">
    <property type="term" value="F:3'-tRNA processing endoribonuclease activity"/>
    <property type="evidence" value="ECO:0007669"/>
    <property type="project" value="TreeGrafter"/>
</dbReference>